<dbReference type="PANTHER" id="PTHR31332">
    <property type="entry name" value="7-HYDROXYMETHYL CHLOROPHYLL A REDUCTASE, CHLOROPLASTIC"/>
    <property type="match status" value="1"/>
</dbReference>
<dbReference type="EMBL" id="CP042906">
    <property type="protein sequence ID" value="QEX17509.1"/>
    <property type="molecule type" value="Genomic_DNA"/>
</dbReference>
<evidence type="ECO:0000313" key="4">
    <source>
        <dbReference type="Proteomes" id="UP000326202"/>
    </source>
</evidence>
<dbReference type="InterPro" id="IPR007525">
    <property type="entry name" value="FrhB_FdhB_C"/>
</dbReference>
<feature type="domain" description="Coenzyme F420 hydrogenase/dehydrogenase beta subunit C-terminal" evidence="2">
    <location>
        <begin position="173"/>
        <end position="332"/>
    </location>
</feature>
<feature type="domain" description="Coenzyme F420 hydrogenase/dehydrogenase beta subunit N-terminal" evidence="1">
    <location>
        <begin position="88"/>
        <end position="162"/>
    </location>
</feature>
<dbReference type="Pfam" id="PF04432">
    <property type="entry name" value="FrhB_FdhB_C"/>
    <property type="match status" value="1"/>
</dbReference>
<evidence type="ECO:0000259" key="1">
    <source>
        <dbReference type="Pfam" id="PF04422"/>
    </source>
</evidence>
<dbReference type="PANTHER" id="PTHR31332:SF0">
    <property type="entry name" value="7-HYDROXYMETHYL CHLOROPHYLL A REDUCTASE, CHLOROPLASTIC"/>
    <property type="match status" value="1"/>
</dbReference>
<evidence type="ECO:0000313" key="3">
    <source>
        <dbReference type="EMBL" id="QEX17509.1"/>
    </source>
</evidence>
<dbReference type="InterPro" id="IPR007516">
    <property type="entry name" value="Co_F420_Hydgase/DH_bsu_N"/>
</dbReference>
<evidence type="ECO:0000259" key="2">
    <source>
        <dbReference type="Pfam" id="PF04432"/>
    </source>
</evidence>
<gene>
    <name evidence="3" type="ORF">FRZ44_28090</name>
</gene>
<evidence type="ECO:0008006" key="5">
    <source>
        <dbReference type="Google" id="ProtNLM"/>
    </source>
</evidence>
<name>A0A5J6MJG5_9PROT</name>
<dbReference type="RefSeq" id="WP_151177765.1">
    <property type="nucleotide sequence ID" value="NZ_CP042906.1"/>
</dbReference>
<dbReference type="Proteomes" id="UP000326202">
    <property type="component" value="Chromosome"/>
</dbReference>
<accession>A0A5J6MJG5</accession>
<proteinExistence type="predicted"/>
<dbReference type="InterPro" id="IPR045220">
    <property type="entry name" value="FRHB/FDHB/HCAR-like"/>
</dbReference>
<dbReference type="OrthoDB" id="3247493at2"/>
<keyword evidence="4" id="KW-1185">Reference proteome</keyword>
<dbReference type="AlphaFoldDB" id="A0A5J6MJG5"/>
<organism evidence="3 4">
    <name type="scientific">Hypericibacter terrae</name>
    <dbReference type="NCBI Taxonomy" id="2602015"/>
    <lineage>
        <taxon>Bacteria</taxon>
        <taxon>Pseudomonadati</taxon>
        <taxon>Pseudomonadota</taxon>
        <taxon>Alphaproteobacteria</taxon>
        <taxon>Rhodospirillales</taxon>
        <taxon>Dongiaceae</taxon>
        <taxon>Hypericibacter</taxon>
    </lineage>
</organism>
<dbReference type="GO" id="GO:0090415">
    <property type="term" value="F:7-hydroxymethyl chlorophyll a reductase activity"/>
    <property type="evidence" value="ECO:0007669"/>
    <property type="project" value="TreeGrafter"/>
</dbReference>
<dbReference type="KEGG" id="htq:FRZ44_28090"/>
<dbReference type="Pfam" id="PF04422">
    <property type="entry name" value="FrhB_FdhB_N"/>
    <property type="match status" value="1"/>
</dbReference>
<dbReference type="GO" id="GO:0033354">
    <property type="term" value="P:chlorophyll cycle"/>
    <property type="evidence" value="ECO:0007669"/>
    <property type="project" value="TreeGrafter"/>
</dbReference>
<sequence length="412" mass="44513">MSHPRTLAEVVRQGLCTGCGLCQSMSGPNRICLEMTADGFLRPRIRGPLPAGEERRILSACPGNRQRATAEPGAAVDPLWGPIKRLARGQATDEGMRFNAASGGVISALASYLLASGEVEAVLHTRADPTQALRSVPQVSRGLQGVMEATGARYGPAAPLTALETMLAAGKPFAVVGKPCDIAALRNLARLDPRVDRLARYRIAFFCAGVSSLGISQAIVGKYGLTEDQVRLMRYRGHGCPGPTRIESKDGRVFEQSYDETWGNELAQEIQFRCKICPDATGEQADIACGDAWITADGYAHGEYESWNAVIARTAAGEALLARMERDGKLNLLPNTVAELNRMQPHQGERKMAILARLGGLALAGQPRPRYAGLRILHAAWIGRRSFFRNLLGTLRRLRHGANREAEPARGA</sequence>
<protein>
    <recommendedName>
        <fullName evidence="5">Coenzyme F420 hydrogenase</fullName>
    </recommendedName>
</protein>
<reference evidence="3 4" key="1">
    <citation type="submission" date="2019-08" db="EMBL/GenBank/DDBJ databases">
        <title>Hyperibacter terrae gen. nov., sp. nov. and Hyperibacter viscosus sp. nov., two new members in the family Rhodospirillaceae isolated from the rhizosphere of Hypericum perforatum.</title>
        <authorList>
            <person name="Noviana Z."/>
        </authorList>
    </citation>
    <scope>NUCLEOTIDE SEQUENCE [LARGE SCALE GENOMIC DNA]</scope>
    <source>
        <strain evidence="3 4">R5913</strain>
    </source>
</reference>